<dbReference type="AlphaFoldDB" id="A0A4U1CAL2"/>
<organism evidence="1 2">
    <name type="scientific">Pedobacter cryophilus</name>
    <dbReference type="NCBI Taxonomy" id="2571271"/>
    <lineage>
        <taxon>Bacteria</taxon>
        <taxon>Pseudomonadati</taxon>
        <taxon>Bacteroidota</taxon>
        <taxon>Sphingobacteriia</taxon>
        <taxon>Sphingobacteriales</taxon>
        <taxon>Sphingobacteriaceae</taxon>
        <taxon>Pedobacter</taxon>
    </lineage>
</organism>
<evidence type="ECO:0000313" key="2">
    <source>
        <dbReference type="Proteomes" id="UP000308181"/>
    </source>
</evidence>
<dbReference type="EMBL" id="SWBP01000001">
    <property type="protein sequence ID" value="TKC00738.1"/>
    <property type="molecule type" value="Genomic_DNA"/>
</dbReference>
<proteinExistence type="predicted"/>
<gene>
    <name evidence="1" type="ORF">FA046_03415</name>
</gene>
<dbReference type="InterPro" id="IPR011990">
    <property type="entry name" value="TPR-like_helical_dom_sf"/>
</dbReference>
<comment type="caution">
    <text evidence="1">The sequence shown here is derived from an EMBL/GenBank/DDBJ whole genome shotgun (WGS) entry which is preliminary data.</text>
</comment>
<dbReference type="OrthoDB" id="1150971at2"/>
<sequence>MKTKITTTIAIAFIFIATLVKAQDEKYIAAMKTGMQLFSTAKSGADFTAASNHFERVAGIAKTEWLPFYYAAYTQMINGTTLQDANQKDLVYDKALELIGKAEVLNPAESEIAALKGYITFMKIYVDPMTRMQSGMGEAMASLQKAKALNPENPRPYFIIAQNQFYTPEAYGGGKKVAKPSLETAAAKFEAFKADGFAPSWGKDQNQALLEQCK</sequence>
<dbReference type="SUPFAM" id="SSF48452">
    <property type="entry name" value="TPR-like"/>
    <property type="match status" value="1"/>
</dbReference>
<reference evidence="1 2" key="1">
    <citation type="submission" date="2019-04" db="EMBL/GenBank/DDBJ databases">
        <title>Pedobacter sp. AR-3-17 sp. nov., isolated from Arctic soil.</title>
        <authorList>
            <person name="Dahal R.H."/>
            <person name="Kim D.-U."/>
        </authorList>
    </citation>
    <scope>NUCLEOTIDE SEQUENCE [LARGE SCALE GENOMIC DNA]</scope>
    <source>
        <strain evidence="1 2">AR-3-17</strain>
    </source>
</reference>
<evidence type="ECO:0008006" key="3">
    <source>
        <dbReference type="Google" id="ProtNLM"/>
    </source>
</evidence>
<name>A0A4U1CAL2_9SPHI</name>
<protein>
    <recommendedName>
        <fullName evidence="3">Tetratricopeptide repeat protein</fullName>
    </recommendedName>
</protein>
<keyword evidence="2" id="KW-1185">Reference proteome</keyword>
<dbReference type="RefSeq" id="WP_136824944.1">
    <property type="nucleotide sequence ID" value="NZ_SWBP01000001.1"/>
</dbReference>
<evidence type="ECO:0000313" key="1">
    <source>
        <dbReference type="EMBL" id="TKC00738.1"/>
    </source>
</evidence>
<accession>A0A4U1CAL2</accession>
<dbReference type="Proteomes" id="UP000308181">
    <property type="component" value="Unassembled WGS sequence"/>
</dbReference>